<dbReference type="AlphaFoldDB" id="A0A819NZR2"/>
<evidence type="ECO:0000313" key="2">
    <source>
        <dbReference type="EMBL" id="CAF1171225.1"/>
    </source>
</evidence>
<accession>A0A819NZR2</accession>
<reference evidence="3" key="1">
    <citation type="submission" date="2021-02" db="EMBL/GenBank/DDBJ databases">
        <authorList>
            <person name="Nowell W R."/>
        </authorList>
    </citation>
    <scope>NUCLEOTIDE SEQUENCE</scope>
</reference>
<protein>
    <submittedName>
        <fullName evidence="3">Uncharacterized protein</fullName>
    </submittedName>
</protein>
<name>A0A819NZR2_9BILA</name>
<proteinExistence type="predicted"/>
<feature type="region of interest" description="Disordered" evidence="1">
    <location>
        <begin position="103"/>
        <end position="152"/>
    </location>
</feature>
<dbReference type="Proteomes" id="UP000663836">
    <property type="component" value="Unassembled WGS sequence"/>
</dbReference>
<dbReference type="EMBL" id="CAJNOT010001251">
    <property type="protein sequence ID" value="CAF1171225.1"/>
    <property type="molecule type" value="Genomic_DNA"/>
</dbReference>
<dbReference type="Proteomes" id="UP000663864">
    <property type="component" value="Unassembled WGS sequence"/>
</dbReference>
<evidence type="ECO:0000256" key="1">
    <source>
        <dbReference type="SAM" id="MobiDB-lite"/>
    </source>
</evidence>
<dbReference type="EMBL" id="CAJOBD010004690">
    <property type="protein sequence ID" value="CAF4004682.1"/>
    <property type="molecule type" value="Genomic_DNA"/>
</dbReference>
<feature type="compositionally biased region" description="Basic and acidic residues" evidence="1">
    <location>
        <begin position="103"/>
        <end position="116"/>
    </location>
</feature>
<gene>
    <name evidence="3" type="ORF">JBS370_LOCUS26483</name>
    <name evidence="2" type="ORF">ZHD862_LOCUS21224</name>
</gene>
<feature type="compositionally biased region" description="Basic and acidic residues" evidence="1">
    <location>
        <begin position="31"/>
        <end position="45"/>
    </location>
</feature>
<evidence type="ECO:0000313" key="3">
    <source>
        <dbReference type="EMBL" id="CAF4004682.1"/>
    </source>
</evidence>
<feature type="region of interest" description="Disordered" evidence="1">
    <location>
        <begin position="15"/>
        <end position="60"/>
    </location>
</feature>
<evidence type="ECO:0000313" key="4">
    <source>
        <dbReference type="Proteomes" id="UP000663836"/>
    </source>
</evidence>
<sequence length="269" mass="30831">MSTVDVDMTLYFHRKHTPPPSVLLLTGPNDNSRDYEGSPTTEHRPNQPKKRPPPHMIGLHVSNLDVHDTSTASFGWQRHSDKNNQLNLAPDVAYRNTYLEEMKKKEKKDPNNEHNHCCSLSPHNQKSSQSQFKDSSSSCSLKSSQQKNSSHQYSTIYDYIRASIRDIERHRNKKQQNISSRVKRPQNDDCTLRRILGEKKSPVRTSMSRNSSTTTTTTTTTTTQTISSLFNNDLKSPQSFVNYINYSRTVHSSTSNQSYQQQRSILSQN</sequence>
<comment type="caution">
    <text evidence="3">The sequence shown here is derived from an EMBL/GenBank/DDBJ whole genome shotgun (WGS) entry which is preliminary data.</text>
</comment>
<organism evidence="3 4">
    <name type="scientific">Rotaria sordida</name>
    <dbReference type="NCBI Taxonomy" id="392033"/>
    <lineage>
        <taxon>Eukaryota</taxon>
        <taxon>Metazoa</taxon>
        <taxon>Spiralia</taxon>
        <taxon>Gnathifera</taxon>
        <taxon>Rotifera</taxon>
        <taxon>Eurotatoria</taxon>
        <taxon>Bdelloidea</taxon>
        <taxon>Philodinida</taxon>
        <taxon>Philodinidae</taxon>
        <taxon>Rotaria</taxon>
    </lineage>
</organism>
<feature type="compositionally biased region" description="Low complexity" evidence="1">
    <location>
        <begin position="205"/>
        <end position="220"/>
    </location>
</feature>
<feature type="region of interest" description="Disordered" evidence="1">
    <location>
        <begin position="199"/>
        <end position="220"/>
    </location>
</feature>
<feature type="compositionally biased region" description="Low complexity" evidence="1">
    <location>
        <begin position="125"/>
        <end position="152"/>
    </location>
</feature>